<dbReference type="PANTHER" id="PTHR42809">
    <property type="entry name" value="FLAVODOXIN 2"/>
    <property type="match status" value="1"/>
</dbReference>
<dbReference type="InterPro" id="IPR029039">
    <property type="entry name" value="Flavoprotein-like_sf"/>
</dbReference>
<dbReference type="NCBIfam" id="NF005216">
    <property type="entry name" value="PRK06703.1"/>
    <property type="match status" value="1"/>
</dbReference>
<evidence type="ECO:0000256" key="3">
    <source>
        <dbReference type="ARBA" id="ARBA00005267"/>
    </source>
</evidence>
<dbReference type="InterPro" id="IPR050619">
    <property type="entry name" value="Flavodoxin"/>
</dbReference>
<evidence type="ECO:0000313" key="10">
    <source>
        <dbReference type="EMBL" id="WHY88963.1"/>
    </source>
</evidence>
<reference evidence="10" key="1">
    <citation type="submission" date="2023-05" db="EMBL/GenBank/DDBJ databases">
        <title>Comparative genomics of Bacillaceae isolates and their secondary metabolite potential.</title>
        <authorList>
            <person name="Song L."/>
            <person name="Nielsen L.J."/>
            <person name="Mohite O."/>
            <person name="Xu X."/>
            <person name="Weber T."/>
            <person name="Kovacs A.T."/>
        </authorList>
    </citation>
    <scope>NUCLEOTIDE SEQUENCE</scope>
    <source>
        <strain evidence="10">XLM17</strain>
    </source>
</reference>
<feature type="domain" description="Flavodoxin-like" evidence="9">
    <location>
        <begin position="5"/>
        <end position="144"/>
    </location>
</feature>
<dbReference type="AlphaFoldDB" id="A0AA95SF82"/>
<organism evidence="10 11">
    <name type="scientific">Neobacillus novalis</name>
    <dbReference type="NCBI Taxonomy" id="220687"/>
    <lineage>
        <taxon>Bacteria</taxon>
        <taxon>Bacillati</taxon>
        <taxon>Bacillota</taxon>
        <taxon>Bacilli</taxon>
        <taxon>Bacillales</taxon>
        <taxon>Bacillaceae</taxon>
        <taxon>Neobacillus</taxon>
    </lineage>
</organism>
<dbReference type="PROSITE" id="PS00201">
    <property type="entry name" value="FLAVODOXIN"/>
    <property type="match status" value="1"/>
</dbReference>
<comment type="cofactor">
    <cofactor evidence="1 8">
        <name>FMN</name>
        <dbReference type="ChEBI" id="CHEBI:58210"/>
    </cofactor>
</comment>
<keyword evidence="11" id="KW-1185">Reference proteome</keyword>
<comment type="similarity">
    <text evidence="3 8">Belongs to the flavodoxin family.</text>
</comment>
<dbReference type="GO" id="GO:0009055">
    <property type="term" value="F:electron transfer activity"/>
    <property type="evidence" value="ECO:0007669"/>
    <property type="project" value="UniProtKB-UniRule"/>
</dbReference>
<evidence type="ECO:0000256" key="6">
    <source>
        <dbReference type="ARBA" id="ARBA00022643"/>
    </source>
</evidence>
<comment type="function">
    <text evidence="2 8">Low-potential electron donor to a number of redox enzymes.</text>
</comment>
<dbReference type="Pfam" id="PF00258">
    <property type="entry name" value="Flavodoxin_1"/>
    <property type="match status" value="1"/>
</dbReference>
<dbReference type="EMBL" id="CP126114">
    <property type="protein sequence ID" value="WHY88963.1"/>
    <property type="molecule type" value="Genomic_DNA"/>
</dbReference>
<dbReference type="GO" id="GO:0016651">
    <property type="term" value="F:oxidoreductase activity, acting on NAD(P)H"/>
    <property type="evidence" value="ECO:0007669"/>
    <property type="project" value="UniProtKB-ARBA"/>
</dbReference>
<dbReference type="KEGG" id="nnv:QNH39_06115"/>
<dbReference type="InterPro" id="IPR001226">
    <property type="entry name" value="Flavodoxin_CS"/>
</dbReference>
<keyword evidence="5 8" id="KW-0285">Flavoprotein</keyword>
<keyword evidence="6 8" id="KW-0288">FMN</keyword>
<evidence type="ECO:0000256" key="2">
    <source>
        <dbReference type="ARBA" id="ARBA00003297"/>
    </source>
</evidence>
<dbReference type="Proteomes" id="UP001178288">
    <property type="component" value="Chromosome"/>
</dbReference>
<name>A0AA95SF82_9BACI</name>
<evidence type="ECO:0000256" key="5">
    <source>
        <dbReference type="ARBA" id="ARBA00022630"/>
    </source>
</evidence>
<keyword evidence="4 8" id="KW-0813">Transport</keyword>
<dbReference type="GO" id="GO:0010181">
    <property type="term" value="F:FMN binding"/>
    <property type="evidence" value="ECO:0007669"/>
    <property type="project" value="UniProtKB-UniRule"/>
</dbReference>
<evidence type="ECO:0000256" key="1">
    <source>
        <dbReference type="ARBA" id="ARBA00001917"/>
    </source>
</evidence>
<keyword evidence="7 8" id="KW-0249">Electron transport</keyword>
<dbReference type="InterPro" id="IPR010087">
    <property type="entry name" value="Flav_short"/>
</dbReference>
<evidence type="ECO:0000256" key="8">
    <source>
        <dbReference type="RuleBase" id="RU367037"/>
    </source>
</evidence>
<dbReference type="InterPro" id="IPR008254">
    <property type="entry name" value="Flavodoxin/NO_synth"/>
</dbReference>
<evidence type="ECO:0000259" key="9">
    <source>
        <dbReference type="PROSITE" id="PS50902"/>
    </source>
</evidence>
<accession>A0AA95SF82</accession>
<dbReference type="RefSeq" id="WP_066096180.1">
    <property type="nucleotide sequence ID" value="NZ_CP126114.1"/>
</dbReference>
<proteinExistence type="inferred from homology"/>
<evidence type="ECO:0000256" key="7">
    <source>
        <dbReference type="ARBA" id="ARBA00022982"/>
    </source>
</evidence>
<dbReference type="NCBIfam" id="TIGR01753">
    <property type="entry name" value="flav_short"/>
    <property type="match status" value="1"/>
</dbReference>
<dbReference type="NCBIfam" id="NF005246">
    <property type="entry name" value="PRK06756.1"/>
    <property type="match status" value="1"/>
</dbReference>
<evidence type="ECO:0000256" key="4">
    <source>
        <dbReference type="ARBA" id="ARBA00022448"/>
    </source>
</evidence>
<gene>
    <name evidence="10" type="ORF">QNH39_06115</name>
</gene>
<protein>
    <recommendedName>
        <fullName evidence="8">Flavodoxin</fullName>
    </recommendedName>
</protein>
<dbReference type="SUPFAM" id="SSF52218">
    <property type="entry name" value="Flavoproteins"/>
    <property type="match status" value="1"/>
</dbReference>
<evidence type="ECO:0000313" key="11">
    <source>
        <dbReference type="Proteomes" id="UP001178288"/>
    </source>
</evidence>
<dbReference type="Gene3D" id="3.40.50.360">
    <property type="match status" value="1"/>
</dbReference>
<dbReference type="PANTHER" id="PTHR42809:SF1">
    <property type="entry name" value="FLAVODOXIN 1"/>
    <property type="match status" value="1"/>
</dbReference>
<sequence length="155" mass="16586">MNATCLIVYASMTGNTEELASFIGDGIQAAGATVAIKDILEVDVLDLQEYDGIILGAYTWGDGDLPDEYLDFYDEMGRLNLTGKTAAAFGSCDSSYEHRGGAVDILTEKLAELGAEVVLAGLKIDLAPTEAEIEQCISFGQTFVEKSFLTERGIL</sequence>
<dbReference type="PROSITE" id="PS50902">
    <property type="entry name" value="FLAVODOXIN_LIKE"/>
    <property type="match status" value="1"/>
</dbReference>